<dbReference type="PANTHER" id="PTHR15901">
    <property type="entry name" value="TESTICULAR HAPLOID EXPRESSED GENE PROTEIN"/>
    <property type="match status" value="1"/>
</dbReference>
<name>A0A2B4S2W3_STYPI</name>
<dbReference type="AlphaFoldDB" id="A0A2B4S2W3"/>
<evidence type="ECO:0000256" key="1">
    <source>
        <dbReference type="ARBA" id="ARBA00022737"/>
    </source>
</evidence>
<accession>A0A2B4S2W3</accession>
<sequence>MKAQPSQRIEFLAQAKIYAPLKFKLNSDWDWSEWVSDLTEAAKNVTASKRVLVLSNPKMPHRNCKEGCPVIWEVSQTAQKALPSLRVQKLERPKSRSQHNEDYDANAWKVSQGAKAAKATPRIEELALPIPRKVRGG</sequence>
<dbReference type="Proteomes" id="UP000225706">
    <property type="component" value="Unassembled WGS sequence"/>
</dbReference>
<comment type="caution">
    <text evidence="2">The sequence shown here is derived from an EMBL/GenBank/DDBJ whole genome shotgun (WGS) entry which is preliminary data.</text>
</comment>
<dbReference type="OrthoDB" id="25466at2759"/>
<dbReference type="Pfam" id="PF14912">
    <property type="entry name" value="THEG"/>
    <property type="match status" value="2"/>
</dbReference>
<gene>
    <name evidence="2" type="primary">Theg</name>
    <name evidence="2" type="ORF">AWC38_SpisGene12621</name>
</gene>
<keyword evidence="3" id="KW-1185">Reference proteome</keyword>
<dbReference type="EMBL" id="LSMT01000227">
    <property type="protein sequence ID" value="PFX22852.1"/>
    <property type="molecule type" value="Genomic_DNA"/>
</dbReference>
<evidence type="ECO:0000313" key="3">
    <source>
        <dbReference type="Proteomes" id="UP000225706"/>
    </source>
</evidence>
<dbReference type="InterPro" id="IPR042401">
    <property type="entry name" value="SPMAP2-like"/>
</dbReference>
<reference evidence="3" key="1">
    <citation type="journal article" date="2017" name="bioRxiv">
        <title>Comparative analysis of the genomes of Stylophora pistillata and Acropora digitifera provides evidence for extensive differences between species of corals.</title>
        <authorList>
            <person name="Voolstra C.R."/>
            <person name="Li Y."/>
            <person name="Liew Y.J."/>
            <person name="Baumgarten S."/>
            <person name="Zoccola D."/>
            <person name="Flot J.-F."/>
            <person name="Tambutte S."/>
            <person name="Allemand D."/>
            <person name="Aranda M."/>
        </authorList>
    </citation>
    <scope>NUCLEOTIDE SEQUENCE [LARGE SCALE GENOMIC DNA]</scope>
</reference>
<dbReference type="SMART" id="SM00705">
    <property type="entry name" value="THEG"/>
    <property type="match status" value="4"/>
</dbReference>
<protein>
    <submittedName>
        <fullName evidence="2">Testicular haploid expressed gene protein</fullName>
    </submittedName>
</protein>
<dbReference type="InterPro" id="IPR006623">
    <property type="entry name" value="THEG"/>
</dbReference>
<dbReference type="PANTHER" id="PTHR15901:SF16">
    <property type="entry name" value="TESTICULAR HAPLOID EXPRESSED GENE PROTEIN"/>
    <property type="match status" value="1"/>
</dbReference>
<dbReference type="GO" id="GO:0007283">
    <property type="term" value="P:spermatogenesis"/>
    <property type="evidence" value="ECO:0007669"/>
    <property type="project" value="TreeGrafter"/>
</dbReference>
<proteinExistence type="predicted"/>
<keyword evidence="1" id="KW-0677">Repeat</keyword>
<organism evidence="2 3">
    <name type="scientific">Stylophora pistillata</name>
    <name type="common">Smooth cauliflower coral</name>
    <dbReference type="NCBI Taxonomy" id="50429"/>
    <lineage>
        <taxon>Eukaryota</taxon>
        <taxon>Metazoa</taxon>
        <taxon>Cnidaria</taxon>
        <taxon>Anthozoa</taxon>
        <taxon>Hexacorallia</taxon>
        <taxon>Scleractinia</taxon>
        <taxon>Astrocoeniina</taxon>
        <taxon>Pocilloporidae</taxon>
        <taxon>Stylophora</taxon>
    </lineage>
</organism>
<evidence type="ECO:0000313" key="2">
    <source>
        <dbReference type="EMBL" id="PFX22852.1"/>
    </source>
</evidence>